<dbReference type="PANTHER" id="PTHR43776:SF7">
    <property type="entry name" value="D,D-DIPEPTIDE TRANSPORT ATP-BINDING PROTEIN DDPF-RELATED"/>
    <property type="match status" value="1"/>
</dbReference>
<dbReference type="PANTHER" id="PTHR43776">
    <property type="entry name" value="TRANSPORT ATP-BINDING PROTEIN"/>
    <property type="match status" value="1"/>
</dbReference>
<evidence type="ECO:0000313" key="6">
    <source>
        <dbReference type="EMBL" id="SNS52349.1"/>
    </source>
</evidence>
<dbReference type="InterPro" id="IPR027417">
    <property type="entry name" value="P-loop_NTPase"/>
</dbReference>
<dbReference type="EMBL" id="FZOW01000003">
    <property type="protein sequence ID" value="SNS52349.1"/>
    <property type="molecule type" value="Genomic_DNA"/>
</dbReference>
<proteinExistence type="inferred from homology"/>
<name>A0A239F602_9NOCA</name>
<dbReference type="NCBIfam" id="TIGR01727">
    <property type="entry name" value="oligo_HPY"/>
    <property type="match status" value="1"/>
</dbReference>
<evidence type="ECO:0000313" key="7">
    <source>
        <dbReference type="Proteomes" id="UP000198327"/>
    </source>
</evidence>
<dbReference type="GO" id="GO:0055085">
    <property type="term" value="P:transmembrane transport"/>
    <property type="evidence" value="ECO:0007669"/>
    <property type="project" value="UniProtKB-ARBA"/>
</dbReference>
<reference evidence="7" key="1">
    <citation type="submission" date="2017-06" db="EMBL/GenBank/DDBJ databases">
        <authorList>
            <person name="Varghese N."/>
            <person name="Submissions S."/>
        </authorList>
    </citation>
    <scope>NUCLEOTIDE SEQUENCE [LARGE SCALE GENOMIC DNA]</scope>
    <source>
        <strain evidence="7">JCM 23211</strain>
    </source>
</reference>
<comment type="similarity">
    <text evidence="1">Belongs to the ABC transporter superfamily.</text>
</comment>
<evidence type="ECO:0000256" key="1">
    <source>
        <dbReference type="ARBA" id="ARBA00005417"/>
    </source>
</evidence>
<protein>
    <submittedName>
        <fullName evidence="6">Peptide/nickel transport system ATP-binding protein/oligopeptide transport system ATP-binding protein</fullName>
    </submittedName>
</protein>
<dbReference type="Pfam" id="PF00005">
    <property type="entry name" value="ABC_tran"/>
    <property type="match status" value="1"/>
</dbReference>
<gene>
    <name evidence="6" type="ORF">SAMN05421642_103133</name>
</gene>
<dbReference type="GO" id="GO:0005524">
    <property type="term" value="F:ATP binding"/>
    <property type="evidence" value="ECO:0007669"/>
    <property type="project" value="UniProtKB-KW"/>
</dbReference>
<dbReference type="InterPro" id="IPR013563">
    <property type="entry name" value="Oligopep_ABC_C"/>
</dbReference>
<feature type="domain" description="ABC transporter" evidence="5">
    <location>
        <begin position="25"/>
        <end position="265"/>
    </location>
</feature>
<dbReference type="RefSeq" id="WP_089244168.1">
    <property type="nucleotide sequence ID" value="NZ_FZOW01000003.1"/>
</dbReference>
<organism evidence="6 7">
    <name type="scientific">Rhodococcoides kyotonense</name>
    <dbReference type="NCBI Taxonomy" id="398843"/>
    <lineage>
        <taxon>Bacteria</taxon>
        <taxon>Bacillati</taxon>
        <taxon>Actinomycetota</taxon>
        <taxon>Actinomycetes</taxon>
        <taxon>Mycobacteriales</taxon>
        <taxon>Nocardiaceae</taxon>
        <taxon>Rhodococcoides</taxon>
    </lineage>
</organism>
<dbReference type="AlphaFoldDB" id="A0A239F602"/>
<keyword evidence="7" id="KW-1185">Reference proteome</keyword>
<evidence type="ECO:0000256" key="4">
    <source>
        <dbReference type="ARBA" id="ARBA00022840"/>
    </source>
</evidence>
<dbReference type="Pfam" id="PF08352">
    <property type="entry name" value="oligo_HPY"/>
    <property type="match status" value="1"/>
</dbReference>
<evidence type="ECO:0000259" key="5">
    <source>
        <dbReference type="PROSITE" id="PS50893"/>
    </source>
</evidence>
<dbReference type="GO" id="GO:0016887">
    <property type="term" value="F:ATP hydrolysis activity"/>
    <property type="evidence" value="ECO:0007669"/>
    <property type="project" value="InterPro"/>
</dbReference>
<dbReference type="InterPro" id="IPR017871">
    <property type="entry name" value="ABC_transporter-like_CS"/>
</dbReference>
<dbReference type="SMART" id="SM00382">
    <property type="entry name" value="AAA"/>
    <property type="match status" value="1"/>
</dbReference>
<dbReference type="InterPro" id="IPR003439">
    <property type="entry name" value="ABC_transporter-like_ATP-bd"/>
</dbReference>
<dbReference type="CDD" id="cd03257">
    <property type="entry name" value="ABC_NikE_OppD_transporters"/>
    <property type="match status" value="1"/>
</dbReference>
<dbReference type="FunFam" id="3.40.50.300:FF:000016">
    <property type="entry name" value="Oligopeptide ABC transporter ATP-binding component"/>
    <property type="match status" value="1"/>
</dbReference>
<evidence type="ECO:0000256" key="3">
    <source>
        <dbReference type="ARBA" id="ARBA00022741"/>
    </source>
</evidence>
<dbReference type="PROSITE" id="PS50893">
    <property type="entry name" value="ABC_TRANSPORTER_2"/>
    <property type="match status" value="1"/>
</dbReference>
<keyword evidence="3" id="KW-0547">Nucleotide-binding</keyword>
<keyword evidence="4 6" id="KW-0067">ATP-binding</keyword>
<dbReference type="PROSITE" id="PS00211">
    <property type="entry name" value="ABC_TRANSPORTER_1"/>
    <property type="match status" value="1"/>
</dbReference>
<dbReference type="OrthoDB" id="8036461at2"/>
<dbReference type="InterPro" id="IPR050319">
    <property type="entry name" value="ABC_transp_ATP-bind"/>
</dbReference>
<dbReference type="GO" id="GO:0015833">
    <property type="term" value="P:peptide transport"/>
    <property type="evidence" value="ECO:0007669"/>
    <property type="project" value="InterPro"/>
</dbReference>
<dbReference type="Proteomes" id="UP000198327">
    <property type="component" value="Unassembled WGS sequence"/>
</dbReference>
<dbReference type="InterPro" id="IPR003593">
    <property type="entry name" value="AAA+_ATPase"/>
</dbReference>
<accession>A0A239F602</accession>
<evidence type="ECO:0000256" key="2">
    <source>
        <dbReference type="ARBA" id="ARBA00022448"/>
    </source>
</evidence>
<dbReference type="SUPFAM" id="SSF52540">
    <property type="entry name" value="P-loop containing nucleoside triphosphate hydrolases"/>
    <property type="match status" value="1"/>
</dbReference>
<keyword evidence="2" id="KW-0813">Transport</keyword>
<sequence length="343" mass="37874">MTTLEKTVVTKPVLLDVQHLSKSFVRSRDLLGRPRETVRAVRDISISVRAGETLGIVGESGSGKSTLGRSILRLESPEEGAVLYQGRDLLALGRRHLRRTRRDLQMIFQDPYASLDPTKTVGNAISEPLRIFSRSTRADHSDRVAELLTKVGLRTEFAMRYPGEMSGGQRQRVAIARALALEPKVIVADEAVSALDVSTQSEVINLLVHLNKEFDLTCLFISHNLGVVRHISDRIAVMYLGRIVELGSAAEVYDSPRHPYTKALLSAIPVPDPAIQRARPKTILEGDSPDPAHPPTGCAFTSRCPYARELCTRVEPVLERRDNGSMSACHFADSLLREKDPIA</sequence>
<dbReference type="Gene3D" id="3.40.50.300">
    <property type="entry name" value="P-loop containing nucleotide triphosphate hydrolases"/>
    <property type="match status" value="1"/>
</dbReference>